<comment type="caution">
    <text evidence="5">The sequence shown here is derived from an EMBL/GenBank/DDBJ whole genome shotgun (WGS) entry which is preliminary data.</text>
</comment>
<dbReference type="GO" id="GO:0008270">
    <property type="term" value="F:zinc ion binding"/>
    <property type="evidence" value="ECO:0007669"/>
    <property type="project" value="UniProtKB-KW"/>
</dbReference>
<dbReference type="AlphaFoldDB" id="A0A9X0CTQ8"/>
<name>A0A9X0CTQ8_9CNID</name>
<sequence>MYSPKKRGSVTLPHFWDVDFPEDYPTLTIEKTPPRPGSYAARRKARFQARHGVKSLLLWREITSVVERSNFVLERSDWERSNLGLYKTGIPLTGAAKIACPSPSFLSIIPVCPVYFTDSVINDSPDNESTVYEAVADPPVINDHSVNEPADNESTVYEPVAALDESLILDPPADPAALNESSILDPPAAVTFQILQDSTAKGRPKLVDSRGYCYNVKRRRPNATDWQCTIRRKVNPCRAAVIQRGDGTFHPGVHSHNHTSDVSAAVSATITAKLKAKAVEDIFKPASAIVEDVLLEELTDAACPALPKPEYIARAANRLRQKLRPKDPTTLDFEIEDDHIPDGLPRVRC</sequence>
<dbReference type="Pfam" id="PF04500">
    <property type="entry name" value="FLYWCH"/>
    <property type="match status" value="1"/>
</dbReference>
<reference evidence="5" key="1">
    <citation type="submission" date="2023-01" db="EMBL/GenBank/DDBJ databases">
        <title>Genome assembly of the deep-sea coral Lophelia pertusa.</title>
        <authorList>
            <person name="Herrera S."/>
            <person name="Cordes E."/>
        </authorList>
    </citation>
    <scope>NUCLEOTIDE SEQUENCE</scope>
    <source>
        <strain evidence="5">USNM1676648</strain>
        <tissue evidence="5">Polyp</tissue>
    </source>
</reference>
<accession>A0A9X0CTQ8</accession>
<evidence type="ECO:0000313" key="5">
    <source>
        <dbReference type="EMBL" id="KAJ7375270.1"/>
    </source>
</evidence>
<evidence type="ECO:0000256" key="2">
    <source>
        <dbReference type="ARBA" id="ARBA00022771"/>
    </source>
</evidence>
<evidence type="ECO:0000313" key="6">
    <source>
        <dbReference type="Proteomes" id="UP001163046"/>
    </source>
</evidence>
<organism evidence="5 6">
    <name type="scientific">Desmophyllum pertusum</name>
    <dbReference type="NCBI Taxonomy" id="174260"/>
    <lineage>
        <taxon>Eukaryota</taxon>
        <taxon>Metazoa</taxon>
        <taxon>Cnidaria</taxon>
        <taxon>Anthozoa</taxon>
        <taxon>Hexacorallia</taxon>
        <taxon>Scleractinia</taxon>
        <taxon>Caryophylliina</taxon>
        <taxon>Caryophylliidae</taxon>
        <taxon>Desmophyllum</taxon>
    </lineage>
</organism>
<dbReference type="EMBL" id="MU826826">
    <property type="protein sequence ID" value="KAJ7375270.1"/>
    <property type="molecule type" value="Genomic_DNA"/>
</dbReference>
<keyword evidence="1" id="KW-0479">Metal-binding</keyword>
<gene>
    <name evidence="5" type="ORF">OS493_002017</name>
</gene>
<keyword evidence="6" id="KW-1185">Reference proteome</keyword>
<protein>
    <recommendedName>
        <fullName evidence="4">FLYWCH-type domain-containing protein</fullName>
    </recommendedName>
</protein>
<keyword evidence="3" id="KW-0862">Zinc</keyword>
<evidence type="ECO:0000259" key="4">
    <source>
        <dbReference type="Pfam" id="PF04500"/>
    </source>
</evidence>
<dbReference type="OrthoDB" id="5987313at2759"/>
<dbReference type="PANTHER" id="PTHR20956">
    <property type="entry name" value="HEH2P"/>
    <property type="match status" value="1"/>
</dbReference>
<dbReference type="Gene3D" id="2.20.25.240">
    <property type="match status" value="1"/>
</dbReference>
<keyword evidence="2" id="KW-0863">Zinc-finger</keyword>
<proteinExistence type="predicted"/>
<evidence type="ECO:0000256" key="1">
    <source>
        <dbReference type="ARBA" id="ARBA00022723"/>
    </source>
</evidence>
<dbReference type="PANTHER" id="PTHR20956:SF12">
    <property type="entry name" value="FLYWCH-TYPE DOMAIN-CONTAINING PROTEIN"/>
    <property type="match status" value="1"/>
</dbReference>
<feature type="domain" description="FLYWCH-type" evidence="4">
    <location>
        <begin position="198"/>
        <end position="258"/>
    </location>
</feature>
<dbReference type="Proteomes" id="UP001163046">
    <property type="component" value="Unassembled WGS sequence"/>
</dbReference>
<dbReference type="InterPro" id="IPR007588">
    <property type="entry name" value="Znf_FLYWCH"/>
</dbReference>
<evidence type="ECO:0000256" key="3">
    <source>
        <dbReference type="ARBA" id="ARBA00022833"/>
    </source>
</evidence>